<evidence type="ECO:0000313" key="3">
    <source>
        <dbReference type="Proteomes" id="UP000050816"/>
    </source>
</evidence>
<organism evidence="2 3">
    <name type="scientific">Limosilactobacillus ingluviei DSM 15946</name>
    <dbReference type="NCBI Taxonomy" id="1423760"/>
    <lineage>
        <taxon>Bacteria</taxon>
        <taxon>Bacillati</taxon>
        <taxon>Bacillota</taxon>
        <taxon>Bacilli</taxon>
        <taxon>Lactobacillales</taxon>
        <taxon>Lactobacillaceae</taxon>
        <taxon>Limosilactobacillus</taxon>
    </lineage>
</organism>
<proteinExistence type="predicted"/>
<accession>A0A0R1UG77</accession>
<dbReference type="Pfam" id="PF02620">
    <property type="entry name" value="YceD"/>
    <property type="match status" value="1"/>
</dbReference>
<protein>
    <recommendedName>
        <fullName evidence="4">Nucleic acid-binding protein</fullName>
    </recommendedName>
</protein>
<dbReference type="EMBL" id="AZFK01000005">
    <property type="protein sequence ID" value="KRL92412.1"/>
    <property type="molecule type" value="Genomic_DNA"/>
</dbReference>
<sequence>MKWTLSELRRYADEPMHLQKQLELNDAMKARFPDQILAVAPVKIDGSMMYERGDATIFATVKTTVTVPSTRSLTPVELPLDFSFTESYTNDQTHLDRYEEAQTLAFLLDDAQTPIDFEEAVMENIIEQIPSRVLTPLEAAGNSMPQGKGWDVQEEGAVASEANDSVDPRLAKLKELFPDQDSKH</sequence>
<gene>
    <name evidence="2" type="ORF">FC43_GL002070</name>
</gene>
<feature type="region of interest" description="Disordered" evidence="1">
    <location>
        <begin position="140"/>
        <end position="166"/>
    </location>
</feature>
<evidence type="ECO:0000256" key="1">
    <source>
        <dbReference type="SAM" id="MobiDB-lite"/>
    </source>
</evidence>
<dbReference type="InterPro" id="IPR003772">
    <property type="entry name" value="YceD"/>
</dbReference>
<reference evidence="2 3" key="1">
    <citation type="journal article" date="2015" name="Genome Announc.">
        <title>Expanding the biotechnology potential of lactobacilli through comparative genomics of 213 strains and associated genera.</title>
        <authorList>
            <person name="Sun Z."/>
            <person name="Harris H.M."/>
            <person name="McCann A."/>
            <person name="Guo C."/>
            <person name="Argimon S."/>
            <person name="Zhang W."/>
            <person name="Yang X."/>
            <person name="Jeffery I.B."/>
            <person name="Cooney J.C."/>
            <person name="Kagawa T.F."/>
            <person name="Liu W."/>
            <person name="Song Y."/>
            <person name="Salvetti E."/>
            <person name="Wrobel A."/>
            <person name="Rasinkangas P."/>
            <person name="Parkhill J."/>
            <person name="Rea M.C."/>
            <person name="O'Sullivan O."/>
            <person name="Ritari J."/>
            <person name="Douillard F.P."/>
            <person name="Paul Ross R."/>
            <person name="Yang R."/>
            <person name="Briner A.E."/>
            <person name="Felis G.E."/>
            <person name="de Vos W.M."/>
            <person name="Barrangou R."/>
            <person name="Klaenhammer T.R."/>
            <person name="Caufield P.W."/>
            <person name="Cui Y."/>
            <person name="Zhang H."/>
            <person name="O'Toole P.W."/>
        </authorList>
    </citation>
    <scope>NUCLEOTIDE SEQUENCE [LARGE SCALE GENOMIC DNA]</scope>
    <source>
        <strain evidence="2 3">DSM 15946</strain>
    </source>
</reference>
<evidence type="ECO:0000313" key="2">
    <source>
        <dbReference type="EMBL" id="KRL92412.1"/>
    </source>
</evidence>
<name>A0A0R1UG77_9LACO</name>
<evidence type="ECO:0008006" key="4">
    <source>
        <dbReference type="Google" id="ProtNLM"/>
    </source>
</evidence>
<comment type="caution">
    <text evidence="2">The sequence shown here is derived from an EMBL/GenBank/DDBJ whole genome shotgun (WGS) entry which is preliminary data.</text>
</comment>
<dbReference type="RefSeq" id="WP_056953513.1">
    <property type="nucleotide sequence ID" value="NZ_AZFK01000005.1"/>
</dbReference>
<dbReference type="Proteomes" id="UP000050816">
    <property type="component" value="Unassembled WGS sequence"/>
</dbReference>
<dbReference type="AlphaFoldDB" id="A0A0R1UG77"/>
<dbReference type="PATRIC" id="fig|1423760.3.peg.2171"/>